<reference evidence="2" key="1">
    <citation type="submission" date="2023-03" db="EMBL/GenBank/DDBJ databases">
        <title>Massive genome expansion in bonnet fungi (Mycena s.s.) driven by repeated elements and novel gene families across ecological guilds.</title>
        <authorList>
            <consortium name="Lawrence Berkeley National Laboratory"/>
            <person name="Harder C.B."/>
            <person name="Miyauchi S."/>
            <person name="Viragh M."/>
            <person name="Kuo A."/>
            <person name="Thoen E."/>
            <person name="Andreopoulos B."/>
            <person name="Lu D."/>
            <person name="Skrede I."/>
            <person name="Drula E."/>
            <person name="Henrissat B."/>
            <person name="Morin E."/>
            <person name="Kohler A."/>
            <person name="Barry K."/>
            <person name="LaButti K."/>
            <person name="Morin E."/>
            <person name="Salamov A."/>
            <person name="Lipzen A."/>
            <person name="Mereny Z."/>
            <person name="Hegedus B."/>
            <person name="Baldrian P."/>
            <person name="Stursova M."/>
            <person name="Weitz H."/>
            <person name="Taylor A."/>
            <person name="Grigoriev I.V."/>
            <person name="Nagy L.G."/>
            <person name="Martin F."/>
            <person name="Kauserud H."/>
        </authorList>
    </citation>
    <scope>NUCLEOTIDE SEQUENCE</scope>
    <source>
        <strain evidence="2">CBHHK188m</strain>
    </source>
</reference>
<sequence>MPVLFSGLPKDIILEVSNHLTLPDPIHLLLTCSSVYHSLENQRSFWISILTTTRSLSTIACPKHADLAQYSLASLKDLVFSWLKLQDNWNLPAPRLKHPVTSTSLSVPADIISIVQGTDILLLHPRDSGEVVCWDVKMAAPFPLPSIKTGGRIDGVSAPSESYGICSIAILTMEETAPHTARRHVITIKHENRKALTFESVSCQVSIPQGSHFASLFVTQDLVGSVSVEELQEHCTISTSNISSCEALEPSINLLKLHRPVSSIHDLMVSFAYEGHLYNLLEDGVSVQIQHISRKSLASGHCEESTFSTSDNLSPSKAREPFCYILPSTPYYGVGAAFVRYIDDRSFSTITLTFLPTTPTHVPSAPLAFNLPCPTQYIPGKLVSMSLLWMDHSGFNIAVVVDTDHGDPALMLVRYHPETASTSAHQLSVPDAIHLYRLRSVCIDDTAGAVYLVDHLGVFWMLRYV</sequence>
<name>A0AAD7IVG1_9AGAR</name>
<dbReference type="AlphaFoldDB" id="A0AAD7IVG1"/>
<dbReference type="EMBL" id="JARJLG010000083">
    <property type="protein sequence ID" value="KAJ7750044.1"/>
    <property type="molecule type" value="Genomic_DNA"/>
</dbReference>
<keyword evidence="3" id="KW-1185">Reference proteome</keyword>
<dbReference type="InterPro" id="IPR001810">
    <property type="entry name" value="F-box_dom"/>
</dbReference>
<evidence type="ECO:0000259" key="1">
    <source>
        <dbReference type="PROSITE" id="PS50181"/>
    </source>
</evidence>
<evidence type="ECO:0000313" key="2">
    <source>
        <dbReference type="EMBL" id="KAJ7750044.1"/>
    </source>
</evidence>
<evidence type="ECO:0000313" key="3">
    <source>
        <dbReference type="Proteomes" id="UP001215280"/>
    </source>
</evidence>
<dbReference type="Proteomes" id="UP001215280">
    <property type="component" value="Unassembled WGS sequence"/>
</dbReference>
<protein>
    <recommendedName>
        <fullName evidence="1">F-box domain-containing protein</fullName>
    </recommendedName>
</protein>
<comment type="caution">
    <text evidence="2">The sequence shown here is derived from an EMBL/GenBank/DDBJ whole genome shotgun (WGS) entry which is preliminary data.</text>
</comment>
<proteinExistence type="predicted"/>
<gene>
    <name evidence="2" type="ORF">DFH07DRAFT_775187</name>
</gene>
<feature type="domain" description="F-box" evidence="1">
    <location>
        <begin position="2"/>
        <end position="49"/>
    </location>
</feature>
<dbReference type="PROSITE" id="PS50181">
    <property type="entry name" value="FBOX"/>
    <property type="match status" value="1"/>
</dbReference>
<accession>A0AAD7IVG1</accession>
<organism evidence="2 3">
    <name type="scientific">Mycena maculata</name>
    <dbReference type="NCBI Taxonomy" id="230809"/>
    <lineage>
        <taxon>Eukaryota</taxon>
        <taxon>Fungi</taxon>
        <taxon>Dikarya</taxon>
        <taxon>Basidiomycota</taxon>
        <taxon>Agaricomycotina</taxon>
        <taxon>Agaricomycetes</taxon>
        <taxon>Agaricomycetidae</taxon>
        <taxon>Agaricales</taxon>
        <taxon>Marasmiineae</taxon>
        <taxon>Mycenaceae</taxon>
        <taxon>Mycena</taxon>
    </lineage>
</organism>